<name>A0A4R6YFK3_9GAMM</name>
<evidence type="ECO:0000313" key="1">
    <source>
        <dbReference type="EMBL" id="TDR35139.1"/>
    </source>
</evidence>
<dbReference type="RefSeq" id="WP_133822031.1">
    <property type="nucleotide sequence ID" value="NZ_SNZH01000040.1"/>
</dbReference>
<organism evidence="1 2">
    <name type="scientific">Tahibacter aquaticus</name>
    <dbReference type="NCBI Taxonomy" id="520092"/>
    <lineage>
        <taxon>Bacteria</taxon>
        <taxon>Pseudomonadati</taxon>
        <taxon>Pseudomonadota</taxon>
        <taxon>Gammaproteobacteria</taxon>
        <taxon>Lysobacterales</taxon>
        <taxon>Rhodanobacteraceae</taxon>
        <taxon>Tahibacter</taxon>
    </lineage>
</organism>
<sequence>MQTNLKSPEKLDLVTLDAASQEYVLIISAMDDWDGSEEEQALLLQKINNYLNFVIDGGLAEHFPQSKGKPTRIQIDSAAALPPNTDRIVTQAQALLLQHGVRLCVNLISQ</sequence>
<dbReference type="Proteomes" id="UP000295293">
    <property type="component" value="Unassembled WGS sequence"/>
</dbReference>
<protein>
    <submittedName>
        <fullName evidence="1">Uncharacterized protein</fullName>
    </submittedName>
</protein>
<reference evidence="1 2" key="1">
    <citation type="submission" date="2019-03" db="EMBL/GenBank/DDBJ databases">
        <title>Genomic Encyclopedia of Type Strains, Phase IV (KMG-IV): sequencing the most valuable type-strain genomes for metagenomic binning, comparative biology and taxonomic classification.</title>
        <authorList>
            <person name="Goeker M."/>
        </authorList>
    </citation>
    <scope>NUCLEOTIDE SEQUENCE [LARGE SCALE GENOMIC DNA]</scope>
    <source>
        <strain evidence="1 2">DSM 21667</strain>
    </source>
</reference>
<dbReference type="OrthoDB" id="2229810at2"/>
<dbReference type="AlphaFoldDB" id="A0A4R6YFK3"/>
<proteinExistence type="predicted"/>
<accession>A0A4R6YFK3</accession>
<keyword evidence="2" id="KW-1185">Reference proteome</keyword>
<evidence type="ECO:0000313" key="2">
    <source>
        <dbReference type="Proteomes" id="UP000295293"/>
    </source>
</evidence>
<dbReference type="InterPro" id="IPR046702">
    <property type="entry name" value="DUF6572"/>
</dbReference>
<dbReference type="EMBL" id="SNZH01000040">
    <property type="protein sequence ID" value="TDR35139.1"/>
    <property type="molecule type" value="Genomic_DNA"/>
</dbReference>
<gene>
    <name evidence="1" type="ORF">DFR29_1406</name>
</gene>
<comment type="caution">
    <text evidence="1">The sequence shown here is derived from an EMBL/GenBank/DDBJ whole genome shotgun (WGS) entry which is preliminary data.</text>
</comment>
<dbReference type="Pfam" id="PF20212">
    <property type="entry name" value="DUF6572"/>
    <property type="match status" value="1"/>
</dbReference>